<organism evidence="2 3">
    <name type="scientific">Polarella glacialis</name>
    <name type="common">Dinoflagellate</name>
    <dbReference type="NCBI Taxonomy" id="89957"/>
    <lineage>
        <taxon>Eukaryota</taxon>
        <taxon>Sar</taxon>
        <taxon>Alveolata</taxon>
        <taxon>Dinophyceae</taxon>
        <taxon>Suessiales</taxon>
        <taxon>Suessiaceae</taxon>
        <taxon>Polarella</taxon>
    </lineage>
</organism>
<reference evidence="2" key="1">
    <citation type="submission" date="2021-02" db="EMBL/GenBank/DDBJ databases">
        <authorList>
            <person name="Dougan E. K."/>
            <person name="Rhodes N."/>
            <person name="Thang M."/>
            <person name="Chan C."/>
        </authorList>
    </citation>
    <scope>NUCLEOTIDE SEQUENCE</scope>
</reference>
<comment type="caution">
    <text evidence="2">The sequence shown here is derived from an EMBL/GenBank/DDBJ whole genome shotgun (WGS) entry which is preliminary data.</text>
</comment>
<keyword evidence="1" id="KW-0472">Membrane</keyword>
<dbReference type="OrthoDB" id="413780at2759"/>
<gene>
    <name evidence="2" type="ORF">PGLA1383_LOCUS26830</name>
</gene>
<keyword evidence="1" id="KW-1133">Transmembrane helix</keyword>
<feature type="transmembrane region" description="Helical" evidence="1">
    <location>
        <begin position="42"/>
        <end position="65"/>
    </location>
</feature>
<name>A0A813F3M5_POLGL</name>
<protein>
    <submittedName>
        <fullName evidence="2">Uncharacterized protein</fullName>
    </submittedName>
</protein>
<feature type="transmembrane region" description="Helical" evidence="1">
    <location>
        <begin position="466"/>
        <end position="488"/>
    </location>
</feature>
<evidence type="ECO:0000313" key="2">
    <source>
        <dbReference type="EMBL" id="CAE8608997.1"/>
    </source>
</evidence>
<dbReference type="Proteomes" id="UP000654075">
    <property type="component" value="Unassembled WGS sequence"/>
</dbReference>
<accession>A0A813F3M5</accession>
<dbReference type="AlphaFoldDB" id="A0A813F3M5"/>
<dbReference type="EMBL" id="CAJNNV010024221">
    <property type="protein sequence ID" value="CAE8608997.1"/>
    <property type="molecule type" value="Genomic_DNA"/>
</dbReference>
<keyword evidence="1" id="KW-0812">Transmembrane</keyword>
<sequence>MFASQRDIPLTSLSLGSNSDESSDEVGQGALRIGFRGCRCGALAIGLLLFAGCLAVLSHAAYLGLQLASWAALPESSPPNILELDAVCPCECQQGVNDEVMSLPQPLTCKVGDSCLFGQGWCSLEAPLSQPQLGRCLKQKCGGPQGMLDFKSTCSRAHQVPFDVSAFLHGFPGFVKQRLQDANFVNKLIAGFLEENGLHVLSVSVDEELIEGLSMQLDHLSAAWLLGCWPASRYAIVSGSLNLPRGRIAVRFAGFELNILPSLLVTFTDLRVELGCPGGIFVIEGFGDAKSGAVKQNSIVAEGGLSIQCEGGWGLYCGAVQALASTTTAARIGQLSLSLLDSLSGYHIAPGCGVLFHNVFAVLPYRDKECCEDTYQVDHAGCLVGGQFNGRFVPGQSRSWAAGVECKHRADTGSYVADCQSVPGSYVEQSPGICREADEAPTWPSITGMSVETFLSDMQSLIQAELSVSVALVLILLLPCTLLVAVVLTDPNGYQAL</sequence>
<proteinExistence type="predicted"/>
<evidence type="ECO:0000256" key="1">
    <source>
        <dbReference type="SAM" id="Phobius"/>
    </source>
</evidence>
<keyword evidence="3" id="KW-1185">Reference proteome</keyword>
<evidence type="ECO:0000313" key="3">
    <source>
        <dbReference type="Proteomes" id="UP000654075"/>
    </source>
</evidence>